<keyword evidence="2" id="KW-0238">DNA-binding</keyword>
<dbReference type="InterPro" id="IPR041499">
    <property type="entry name" value="Tfc1/Sfc1_N"/>
</dbReference>
<comment type="caution">
    <text evidence="8">The sequence shown here is derived from an EMBL/GenBank/DDBJ whole genome shotgun (WGS) entry which is preliminary data.</text>
</comment>
<dbReference type="PANTHER" id="PTHR13230:SF5">
    <property type="entry name" value="GENERAL TRANSCRIPTION FACTOR 3C POLYPEPTIDE 5"/>
    <property type="match status" value="1"/>
</dbReference>
<feature type="compositionally biased region" description="Polar residues" evidence="5">
    <location>
        <begin position="624"/>
        <end position="635"/>
    </location>
</feature>
<feature type="compositionally biased region" description="Acidic residues" evidence="5">
    <location>
        <begin position="602"/>
        <end position="618"/>
    </location>
</feature>
<dbReference type="InterPro" id="IPR019136">
    <property type="entry name" value="TF_IIIC_su-5_HTH"/>
</dbReference>
<feature type="domain" description="Transcription factor IIIC subunit 5 HTH" evidence="6">
    <location>
        <begin position="270"/>
        <end position="414"/>
    </location>
</feature>
<feature type="region of interest" description="Disordered" evidence="5">
    <location>
        <begin position="126"/>
        <end position="159"/>
    </location>
</feature>
<dbReference type="AlphaFoldDB" id="A0ABD2WN17"/>
<feature type="domain" description="Transcription factor IIIC subunit Tfc1/Sfc1 triple barrel" evidence="7">
    <location>
        <begin position="56"/>
        <end position="233"/>
    </location>
</feature>
<feature type="compositionally biased region" description="Acidic residues" evidence="5">
    <location>
        <begin position="1"/>
        <end position="31"/>
    </location>
</feature>
<evidence type="ECO:0000259" key="6">
    <source>
        <dbReference type="Pfam" id="PF09734"/>
    </source>
</evidence>
<evidence type="ECO:0000313" key="8">
    <source>
        <dbReference type="EMBL" id="KAL3394188.1"/>
    </source>
</evidence>
<feature type="region of interest" description="Disordered" evidence="5">
    <location>
        <begin position="1"/>
        <end position="37"/>
    </location>
</feature>
<evidence type="ECO:0000256" key="5">
    <source>
        <dbReference type="SAM" id="MobiDB-lite"/>
    </source>
</evidence>
<feature type="compositionally biased region" description="Basic and acidic residues" evidence="5">
    <location>
        <begin position="177"/>
        <end position="187"/>
    </location>
</feature>
<name>A0ABD2WN17_9HYME</name>
<dbReference type="Pfam" id="PF09734">
    <property type="entry name" value="Tau95"/>
    <property type="match status" value="1"/>
</dbReference>
<dbReference type="InterPro" id="IPR040454">
    <property type="entry name" value="TF_IIIC_Tfc1/Sfc1"/>
</dbReference>
<evidence type="ECO:0008006" key="10">
    <source>
        <dbReference type="Google" id="ProtNLM"/>
    </source>
</evidence>
<organism evidence="8 9">
    <name type="scientific">Trichogramma kaykai</name>
    <dbReference type="NCBI Taxonomy" id="54128"/>
    <lineage>
        <taxon>Eukaryota</taxon>
        <taxon>Metazoa</taxon>
        <taxon>Ecdysozoa</taxon>
        <taxon>Arthropoda</taxon>
        <taxon>Hexapoda</taxon>
        <taxon>Insecta</taxon>
        <taxon>Pterygota</taxon>
        <taxon>Neoptera</taxon>
        <taxon>Endopterygota</taxon>
        <taxon>Hymenoptera</taxon>
        <taxon>Apocrita</taxon>
        <taxon>Proctotrupomorpha</taxon>
        <taxon>Chalcidoidea</taxon>
        <taxon>Trichogrammatidae</taxon>
        <taxon>Trichogramma</taxon>
    </lineage>
</organism>
<evidence type="ECO:0000256" key="2">
    <source>
        <dbReference type="ARBA" id="ARBA00023125"/>
    </source>
</evidence>
<dbReference type="EMBL" id="JBJJXI010000092">
    <property type="protein sequence ID" value="KAL3394188.1"/>
    <property type="molecule type" value="Genomic_DNA"/>
</dbReference>
<keyword evidence="4" id="KW-0539">Nucleus</keyword>
<evidence type="ECO:0000313" key="9">
    <source>
        <dbReference type="Proteomes" id="UP001627154"/>
    </source>
</evidence>
<dbReference type="GO" id="GO:0003677">
    <property type="term" value="F:DNA binding"/>
    <property type="evidence" value="ECO:0007669"/>
    <property type="project" value="UniProtKB-KW"/>
</dbReference>
<dbReference type="PANTHER" id="PTHR13230">
    <property type="entry name" value="GENERAL TRANSCRIPTION FACTOR IIIC, POLYPEPTIDE 5"/>
    <property type="match status" value="1"/>
</dbReference>
<comment type="subcellular location">
    <subcellularLocation>
        <location evidence="1">Nucleus</location>
    </subcellularLocation>
</comment>
<proteinExistence type="predicted"/>
<dbReference type="GO" id="GO:0005634">
    <property type="term" value="C:nucleus"/>
    <property type="evidence" value="ECO:0007669"/>
    <property type="project" value="UniProtKB-SubCell"/>
</dbReference>
<dbReference type="Pfam" id="PF17682">
    <property type="entry name" value="Tau95_N"/>
    <property type="match status" value="1"/>
</dbReference>
<dbReference type="InterPro" id="IPR042536">
    <property type="entry name" value="TFIIIC_tauA_Sfc1"/>
</dbReference>
<evidence type="ECO:0000259" key="7">
    <source>
        <dbReference type="Pfam" id="PF17682"/>
    </source>
</evidence>
<dbReference type="Proteomes" id="UP001627154">
    <property type="component" value="Unassembled WGS sequence"/>
</dbReference>
<keyword evidence="3" id="KW-0804">Transcription</keyword>
<keyword evidence="9" id="KW-1185">Reference proteome</keyword>
<feature type="region of interest" description="Disordered" evidence="5">
    <location>
        <begin position="175"/>
        <end position="195"/>
    </location>
</feature>
<protein>
    <recommendedName>
        <fullName evidence="10">General transcription factor 3C polypeptide 5</fullName>
    </recommendedName>
</protein>
<feature type="compositionally biased region" description="Basic residues" evidence="5">
    <location>
        <begin position="556"/>
        <end position="579"/>
    </location>
</feature>
<evidence type="ECO:0000256" key="3">
    <source>
        <dbReference type="ARBA" id="ARBA00023163"/>
    </source>
</evidence>
<evidence type="ECO:0000256" key="1">
    <source>
        <dbReference type="ARBA" id="ARBA00004123"/>
    </source>
</evidence>
<reference evidence="8 9" key="1">
    <citation type="journal article" date="2024" name="bioRxiv">
        <title>A reference genome for Trichogramma kaykai: A tiny desert-dwelling parasitoid wasp with competing sex-ratio distorters.</title>
        <authorList>
            <person name="Culotta J."/>
            <person name="Lindsey A.R."/>
        </authorList>
    </citation>
    <scope>NUCLEOTIDE SEQUENCE [LARGE SCALE GENOMIC DNA]</scope>
    <source>
        <strain evidence="8 9">KSX58</strain>
    </source>
</reference>
<accession>A0ABD2WN17</accession>
<evidence type="ECO:0000256" key="4">
    <source>
        <dbReference type="ARBA" id="ARBA00023242"/>
    </source>
</evidence>
<gene>
    <name evidence="8" type="ORF">TKK_011232</name>
</gene>
<sequence>MIDDNDDPYDDPLYLPEEDEQYEDDSNDTNSEDLNRNNEFIGPILPGGHRFDKKLVCIKYPANVVNDEKAIETLGGITEISETVGIKNRRMELRFRPDDGYCKPACGDRQQTNGFLLRIRIKKSRRHKVEEDEERTEKQNSTSDASHSHSNKSTKSKNLSINKLTNDIANCSVESNNAEKNKNKNDDNIPPTFDRNKYENLASDVEYELPKLKVLGRVDTEFRFTSLCDFQYLPITKNKENPTVDECIYEKIYPVGLPPYSWMTDDVPLFLPPAAFSRMDSIQQYSLKSDVIGNEENLVIGKTRKRRAGFSNFINFNAPDVPRNPPKGIETALRVKFLQSSHVEKIKKYFDERPIWSKTALMYVSGFSNEHMKVLLPAVAYYFMTGPWRITWVKLGYDPRKDPEARKYQTLDYRLKAMHGLHSSVLCKRNYSEYTLPYKSTPNSKPKIQVLSTNASLSGESNKKTKTVEDNVYIYRPGTIPASRQMFYQYCDLHVKEIKDMLEKYVPPSVGSPCHEKYGWFPSRFDDMCREIINKHVRLELRKMMNIPENHPTSLPRKRKTGPTGKIRKRSIKKPRKKQTVVSNVEHQPSAMMLIDENDIRSEEEDEGEWEDANEDAEAGPSSLEPNETNATQSQ</sequence>
<dbReference type="Gene3D" id="3.30.200.160">
    <property type="entry name" value="TFIIIC, subcomplex tauA, subunit Sfc1, barrel domain"/>
    <property type="match status" value="1"/>
</dbReference>
<feature type="region of interest" description="Disordered" evidence="5">
    <location>
        <begin position="548"/>
        <end position="635"/>
    </location>
</feature>